<dbReference type="CDD" id="cd00093">
    <property type="entry name" value="HTH_XRE"/>
    <property type="match status" value="1"/>
</dbReference>
<dbReference type="Gene3D" id="1.10.260.40">
    <property type="entry name" value="lambda repressor-like DNA-binding domains"/>
    <property type="match status" value="1"/>
</dbReference>
<comment type="caution">
    <text evidence="2">The sequence shown here is derived from an EMBL/GenBank/DDBJ whole genome shotgun (WGS) entry which is preliminary data.</text>
</comment>
<proteinExistence type="predicted"/>
<gene>
    <name evidence="2" type="ORF">RG298_003040</name>
</gene>
<dbReference type="Pfam" id="PF01381">
    <property type="entry name" value="HTH_3"/>
    <property type="match status" value="1"/>
</dbReference>
<evidence type="ECO:0000259" key="1">
    <source>
        <dbReference type="PROSITE" id="PS50943"/>
    </source>
</evidence>
<dbReference type="EMBL" id="ABMABF030000010">
    <property type="protein sequence ID" value="EMJ5135288.1"/>
    <property type="molecule type" value="Genomic_DNA"/>
</dbReference>
<dbReference type="PROSITE" id="PS50943">
    <property type="entry name" value="HTH_CROC1"/>
    <property type="match status" value="1"/>
</dbReference>
<name>A0AAI9GFM0_PROST</name>
<dbReference type="InterPro" id="IPR001387">
    <property type="entry name" value="Cro/C1-type_HTH"/>
</dbReference>
<dbReference type="AlphaFoldDB" id="A0AAI9GFM0"/>
<accession>A0AAI9GFM0</accession>
<reference evidence="2" key="1">
    <citation type="submission" date="2024-02" db="EMBL/GenBank/DDBJ databases">
        <authorList>
            <consortium name="Clinical and Environmental Microbiology Branch: Whole genome sequencing antimicrobial resistance pathogens in the healthcare setting"/>
        </authorList>
    </citation>
    <scope>NUCLEOTIDE SEQUENCE</scope>
    <source>
        <strain evidence="2">2021GO-0154</strain>
    </source>
</reference>
<protein>
    <submittedName>
        <fullName evidence="2">Helix-turn-helix transcriptional regulator</fullName>
    </submittedName>
</protein>
<organism evidence="2">
    <name type="scientific">Providencia stuartii</name>
    <dbReference type="NCBI Taxonomy" id="588"/>
    <lineage>
        <taxon>Bacteria</taxon>
        <taxon>Pseudomonadati</taxon>
        <taxon>Pseudomonadota</taxon>
        <taxon>Gammaproteobacteria</taxon>
        <taxon>Enterobacterales</taxon>
        <taxon>Morganellaceae</taxon>
        <taxon>Providencia</taxon>
    </lineage>
</organism>
<dbReference type="InterPro" id="IPR010982">
    <property type="entry name" value="Lambda_DNA-bd_dom_sf"/>
</dbReference>
<dbReference type="GO" id="GO:0003677">
    <property type="term" value="F:DNA binding"/>
    <property type="evidence" value="ECO:0007669"/>
    <property type="project" value="InterPro"/>
</dbReference>
<dbReference type="SUPFAM" id="SSF47413">
    <property type="entry name" value="lambda repressor-like DNA-binding domains"/>
    <property type="match status" value="1"/>
</dbReference>
<dbReference type="SMART" id="SM00530">
    <property type="entry name" value="HTH_XRE"/>
    <property type="match status" value="1"/>
</dbReference>
<feature type="domain" description="HTH cro/C1-type" evidence="1">
    <location>
        <begin position="39"/>
        <end position="93"/>
    </location>
</feature>
<sequence>MINQLAEEVKRSVFAYEQSQFSVTKKDIISQPNLLGQKLDKRRKELGISMSLLELQTGASLATLSRLFKNPEQVKFATVVNVAEALGVRLCTVE</sequence>
<evidence type="ECO:0000313" key="2">
    <source>
        <dbReference type="EMBL" id="EMJ5135288.1"/>
    </source>
</evidence>